<dbReference type="EC" id="2.7.13.3" evidence="2"/>
<keyword evidence="13" id="KW-1185">Reference proteome</keyword>
<dbReference type="Pfam" id="PF13426">
    <property type="entry name" value="PAS_9"/>
    <property type="match status" value="1"/>
</dbReference>
<name>A7I8H7_METB6</name>
<dbReference type="CDD" id="cd00075">
    <property type="entry name" value="HATPase"/>
    <property type="match status" value="1"/>
</dbReference>
<dbReference type="PROSITE" id="PS50110">
    <property type="entry name" value="RESPONSE_REGULATORY"/>
    <property type="match status" value="1"/>
</dbReference>
<dbReference type="EMBL" id="CP000780">
    <property type="protein sequence ID" value="ABS56038.1"/>
    <property type="molecule type" value="Genomic_DNA"/>
</dbReference>
<dbReference type="Gene3D" id="3.30.565.10">
    <property type="entry name" value="Histidine kinase-like ATPase, C-terminal domain"/>
    <property type="match status" value="1"/>
</dbReference>
<dbReference type="Pfam" id="PF02518">
    <property type="entry name" value="HATPase_c"/>
    <property type="match status" value="1"/>
</dbReference>
<evidence type="ECO:0000256" key="1">
    <source>
        <dbReference type="ARBA" id="ARBA00000085"/>
    </source>
</evidence>
<evidence type="ECO:0000313" key="13">
    <source>
        <dbReference type="Proteomes" id="UP000002408"/>
    </source>
</evidence>
<feature type="domain" description="PAC" evidence="11">
    <location>
        <begin position="367"/>
        <end position="420"/>
    </location>
</feature>
<evidence type="ECO:0000256" key="5">
    <source>
        <dbReference type="ARBA" id="ARBA00022777"/>
    </source>
</evidence>
<feature type="domain" description="PAC" evidence="11">
    <location>
        <begin position="933"/>
        <end position="992"/>
    </location>
</feature>
<evidence type="ECO:0000256" key="6">
    <source>
        <dbReference type="PROSITE-ProRule" id="PRU00169"/>
    </source>
</evidence>
<dbReference type="InterPro" id="IPR000700">
    <property type="entry name" value="PAS-assoc_C"/>
</dbReference>
<dbReference type="Pfam" id="PF08448">
    <property type="entry name" value="PAS_4"/>
    <property type="match status" value="3"/>
</dbReference>
<dbReference type="InterPro" id="IPR011006">
    <property type="entry name" value="CheY-like_superfamily"/>
</dbReference>
<dbReference type="SUPFAM" id="SSF55781">
    <property type="entry name" value="GAF domain-like"/>
    <property type="match status" value="1"/>
</dbReference>
<keyword evidence="5 12" id="KW-0418">Kinase</keyword>
<dbReference type="PRINTS" id="PR00344">
    <property type="entry name" value="BCTRLSENSOR"/>
</dbReference>
<dbReference type="SUPFAM" id="SSF52172">
    <property type="entry name" value="CheY-like"/>
    <property type="match status" value="1"/>
</dbReference>
<accession>A7I8H7</accession>
<dbReference type="PROSITE" id="PS50109">
    <property type="entry name" value="HIS_KIN"/>
    <property type="match status" value="1"/>
</dbReference>
<dbReference type="SMART" id="SM00448">
    <property type="entry name" value="REC"/>
    <property type="match status" value="1"/>
</dbReference>
<feature type="coiled-coil region" evidence="7">
    <location>
        <begin position="258"/>
        <end position="292"/>
    </location>
</feature>
<evidence type="ECO:0000256" key="7">
    <source>
        <dbReference type="SAM" id="Coils"/>
    </source>
</evidence>
<feature type="domain" description="PAC" evidence="11">
    <location>
        <begin position="1062"/>
        <end position="1112"/>
    </location>
</feature>
<feature type="modified residue" description="4-aspartylphosphate" evidence="6">
    <location>
        <position position="28"/>
    </location>
</feature>
<dbReference type="SMART" id="SM00091">
    <property type="entry name" value="PAS"/>
    <property type="match status" value="5"/>
</dbReference>
<comment type="catalytic activity">
    <reaction evidence="1">
        <text>ATP + protein L-histidine = ADP + protein N-phospho-L-histidine.</text>
        <dbReference type="EC" id="2.7.13.3"/>
    </reaction>
</comment>
<feature type="domain" description="PAS" evidence="10">
    <location>
        <begin position="575"/>
        <end position="620"/>
    </location>
</feature>
<dbReference type="PROSITE" id="PS50113">
    <property type="entry name" value="PAC"/>
    <property type="match status" value="6"/>
</dbReference>
<evidence type="ECO:0000259" key="11">
    <source>
        <dbReference type="PROSITE" id="PS50113"/>
    </source>
</evidence>
<dbReference type="eggNOG" id="arCOG06712">
    <property type="taxonomic scope" value="Archaea"/>
</dbReference>
<protein>
    <recommendedName>
        <fullName evidence="2">histidine kinase</fullName>
        <ecNumber evidence="2">2.7.13.3</ecNumber>
    </recommendedName>
</protein>
<dbReference type="SUPFAM" id="SSF55785">
    <property type="entry name" value="PYP-like sensor domain (PAS domain)"/>
    <property type="match status" value="6"/>
</dbReference>
<dbReference type="InterPro" id="IPR001610">
    <property type="entry name" value="PAC"/>
</dbReference>
<dbReference type="Gene3D" id="3.30.450.40">
    <property type="match status" value="1"/>
</dbReference>
<dbReference type="HOGENOM" id="CLU_000445_114_58_2"/>
<dbReference type="SMART" id="SM00065">
    <property type="entry name" value="GAF"/>
    <property type="match status" value="1"/>
</dbReference>
<feature type="domain" description="PAS" evidence="10">
    <location>
        <begin position="864"/>
        <end position="938"/>
    </location>
</feature>
<dbReference type="SMART" id="SM00086">
    <property type="entry name" value="PAC"/>
    <property type="match status" value="5"/>
</dbReference>
<dbReference type="InterPro" id="IPR013655">
    <property type="entry name" value="PAS_fold_3"/>
</dbReference>
<dbReference type="InterPro" id="IPR000014">
    <property type="entry name" value="PAS"/>
</dbReference>
<dbReference type="CDD" id="cd00130">
    <property type="entry name" value="PAS"/>
    <property type="match status" value="5"/>
</dbReference>
<dbReference type="InterPro" id="IPR004358">
    <property type="entry name" value="Sig_transdc_His_kin-like_C"/>
</dbReference>
<dbReference type="GO" id="GO:0004673">
    <property type="term" value="F:protein histidine kinase activity"/>
    <property type="evidence" value="ECO:0007669"/>
    <property type="project" value="UniProtKB-EC"/>
</dbReference>
<dbReference type="SMART" id="SM00387">
    <property type="entry name" value="HATPase_c"/>
    <property type="match status" value="1"/>
</dbReference>
<dbReference type="NCBIfam" id="TIGR00229">
    <property type="entry name" value="sensory_box"/>
    <property type="match status" value="5"/>
</dbReference>
<feature type="coiled-coil region" evidence="7">
    <location>
        <begin position="411"/>
        <end position="459"/>
    </location>
</feature>
<keyword evidence="7" id="KW-0175">Coiled coil</keyword>
<dbReference type="OrthoDB" id="230688at2157"/>
<dbReference type="CDD" id="cd00156">
    <property type="entry name" value="REC"/>
    <property type="match status" value="1"/>
</dbReference>
<evidence type="ECO:0000313" key="12">
    <source>
        <dbReference type="EMBL" id="ABS56038.1"/>
    </source>
</evidence>
<feature type="domain" description="Response regulatory" evidence="9">
    <location>
        <begin position="1"/>
        <end position="93"/>
    </location>
</feature>
<keyword evidence="4" id="KW-0808">Transferase</keyword>
<reference evidence="13" key="1">
    <citation type="journal article" date="2015" name="Microbiology">
        <title>Genome of Methanoregula boonei 6A8 reveals adaptations to oligotrophic peatland environments.</title>
        <authorList>
            <person name="Braeuer S."/>
            <person name="Cadillo-Quiroz H."/>
            <person name="Kyrpides N."/>
            <person name="Woyke T."/>
            <person name="Goodwin L."/>
            <person name="Detter C."/>
            <person name="Podell S."/>
            <person name="Yavitt J.B."/>
            <person name="Zinder S.H."/>
        </authorList>
    </citation>
    <scope>NUCLEOTIDE SEQUENCE [LARGE SCALE GENOMIC DNA]</scope>
    <source>
        <strain evidence="13">DSM 21154 / JCM 14090 / 6A8</strain>
    </source>
</reference>
<dbReference type="Pfam" id="PF00072">
    <property type="entry name" value="Response_reg"/>
    <property type="match status" value="1"/>
</dbReference>
<dbReference type="GO" id="GO:0000160">
    <property type="term" value="P:phosphorelay signal transduction system"/>
    <property type="evidence" value="ECO:0007669"/>
    <property type="project" value="InterPro"/>
</dbReference>
<feature type="domain" description="PAS" evidence="10">
    <location>
        <begin position="738"/>
        <end position="808"/>
    </location>
</feature>
<dbReference type="eggNOG" id="arCOG06192">
    <property type="taxonomic scope" value="Archaea"/>
</dbReference>
<dbReference type="eggNOG" id="arCOG02333">
    <property type="taxonomic scope" value="Archaea"/>
</dbReference>
<dbReference type="PANTHER" id="PTHR43304">
    <property type="entry name" value="PHYTOCHROME-LIKE PROTEIN CPH1"/>
    <property type="match status" value="1"/>
</dbReference>
<proteinExistence type="predicted"/>
<dbReference type="Proteomes" id="UP000002408">
    <property type="component" value="Chromosome"/>
</dbReference>
<evidence type="ECO:0000259" key="8">
    <source>
        <dbReference type="PROSITE" id="PS50109"/>
    </source>
</evidence>
<dbReference type="Gene3D" id="3.40.50.2300">
    <property type="match status" value="1"/>
</dbReference>
<evidence type="ECO:0000259" key="9">
    <source>
        <dbReference type="PROSITE" id="PS50110"/>
    </source>
</evidence>
<keyword evidence="3 6" id="KW-0597">Phosphoprotein</keyword>
<dbReference type="PANTHER" id="PTHR43304:SF1">
    <property type="entry name" value="PAC DOMAIN-CONTAINING PROTEIN"/>
    <property type="match status" value="1"/>
</dbReference>
<dbReference type="InterPro" id="IPR013656">
    <property type="entry name" value="PAS_4"/>
</dbReference>
<sequence>MFSVDVVTSASGALSRMESTSYDALIADYQMPEMDGIEFLKQVRSSGNRIPFILFTGRGREEIVIQALNEGADFYLQKGGAPQAQFAELQSKILQSIYRRQAEERVVYLSRINSLLSQVNKNIVHIPTRNELFKAICAVAIEYGKFQMAWIGTIDRKSRRINPVASAGMGTREYLSHVALLADDIPEGRGPTGRAVREGRPVVTNDIRQDPAMILWHETAEKFGYRSSGAFPICCRGEVIGAFSLYASEPEFFSPEEVALLEEVAEEISFALDNLEREKERFAAVEALARSEERLKFALEGANDGLWDVWMETGEVYLSPRGCEILGYTPEELPEIARVWNDLVYPDDLPRTRAELDAYLEGRTDIFSIEQRLVTKTGEPKWILTRGKASVRNDQGRVLRMTGTHSDITEQKKAENELRTANEHLTALEEEIRAQYDALAEHQKALATSEEKYRSVLNNIQDMFYRSDRLGNLIMASPSCLKTLGYDSFDEILNKPISETFYYFPEKRKELLLHLDEKGSVEDYEVPLKRRDGSIIWTSTNSHYYRDGTGAIAGVEGIFRDITLRKSYEEALKREAAQLDQIINLVPHMIFATDPAGNFLLVNQAVARSYNKSVSEIVGKPQADFQRDAAELRRMLDDNREVITSGTSRFIPEETFTDAFGKKHYLQTTKVPFTTLGNNQKAVLGVAIDITERKRIEEELLRKNEALAASYEQLTATEEELRFNFDELIQREQALKESEERYRNVVEDQTEFISRCQPDGVHVFANEAYSRYYGRKRDDIVGHRFRPDIPVEDKERVKQFFASLTPDHPVDVIEHRVIMPDGTLRWQQWTDRAIFNSSGEVTEYQSVGRDITERKLEEQALQENEQRLTSIYNTVGDSIFQLAVESHGQYRFTSVNSAFCRTTGLPPGQVIGKNVNEIIPEPSLLLVLEKYRQAVEKKAIVRWEETSHYPSGQLTGEVSIAPIFDQAGNCTYLIGSVHDITERKHAEEELRERNSLMRALIDNLPFDTWAMDRSGQYILQNLVSIKNWGDSIGKTPGQIHLRNDLLEKWQENNRKAFEGTVVRDELSVSSKNGVRIYDEIIAPIRSGDVITGIIGVNIDITERKQAHEAQLLATKKLKLLTSITRHDINNQILALQSYLALMEMKRPDPAFDEYFRKTRIAAERISAMIQFTKEYEVIGMKNPGWENCRTLVETAATQVPLANIRLENDIPAGTKVFADPLIVRVFYNLMDNAVRYGKTITTIRFSVRKSDDGLVILCEDDGKGVPADEKEKIFERGFGKNTGLGLFLSREILSITGITIQETGEPGKGARFEIIVPQGSFRSRG</sequence>
<dbReference type="SUPFAM" id="SSF55874">
    <property type="entry name" value="ATPase domain of HSP90 chaperone/DNA topoisomerase II/histidine kinase"/>
    <property type="match status" value="1"/>
</dbReference>
<dbReference type="InterPro" id="IPR035965">
    <property type="entry name" value="PAS-like_dom_sf"/>
</dbReference>
<evidence type="ECO:0000256" key="4">
    <source>
        <dbReference type="ARBA" id="ARBA00022679"/>
    </source>
</evidence>
<feature type="domain" description="PAC" evidence="11">
    <location>
        <begin position="650"/>
        <end position="702"/>
    </location>
</feature>
<dbReference type="InterPro" id="IPR003018">
    <property type="entry name" value="GAF"/>
</dbReference>
<dbReference type="InterPro" id="IPR052162">
    <property type="entry name" value="Sensor_kinase/Photoreceptor"/>
</dbReference>
<dbReference type="InterPro" id="IPR005467">
    <property type="entry name" value="His_kinase_dom"/>
</dbReference>
<feature type="domain" description="PAC" evidence="11">
    <location>
        <begin position="522"/>
        <end position="574"/>
    </location>
</feature>
<dbReference type="Pfam" id="PF08447">
    <property type="entry name" value="PAS_3"/>
    <property type="match status" value="1"/>
</dbReference>
<dbReference type="KEGG" id="mbn:Mboo_1520"/>
<dbReference type="PROSITE" id="PS50112">
    <property type="entry name" value="PAS"/>
    <property type="match status" value="5"/>
</dbReference>
<evidence type="ECO:0000259" key="10">
    <source>
        <dbReference type="PROSITE" id="PS50112"/>
    </source>
</evidence>
<dbReference type="STRING" id="456442.Mboo_1520"/>
<dbReference type="InterPro" id="IPR003594">
    <property type="entry name" value="HATPase_dom"/>
</dbReference>
<dbReference type="Pfam" id="PF13185">
    <property type="entry name" value="GAF_2"/>
    <property type="match status" value="1"/>
</dbReference>
<feature type="domain" description="PAC" evidence="11">
    <location>
        <begin position="811"/>
        <end position="863"/>
    </location>
</feature>
<feature type="domain" description="PAS" evidence="10">
    <location>
        <begin position="449"/>
        <end position="486"/>
    </location>
</feature>
<gene>
    <name evidence="12" type="ordered locus">Mboo_1520</name>
</gene>
<feature type="domain" description="Histidine kinase" evidence="8">
    <location>
        <begin position="1222"/>
        <end position="1320"/>
    </location>
</feature>
<dbReference type="InterPro" id="IPR029016">
    <property type="entry name" value="GAF-like_dom_sf"/>
</dbReference>
<feature type="domain" description="PAS" evidence="10">
    <location>
        <begin position="291"/>
        <end position="363"/>
    </location>
</feature>
<dbReference type="InterPro" id="IPR001789">
    <property type="entry name" value="Sig_transdc_resp-reg_receiver"/>
</dbReference>
<dbReference type="InterPro" id="IPR036890">
    <property type="entry name" value="HATPase_C_sf"/>
</dbReference>
<evidence type="ECO:0000256" key="3">
    <source>
        <dbReference type="ARBA" id="ARBA00022553"/>
    </source>
</evidence>
<evidence type="ECO:0000256" key="2">
    <source>
        <dbReference type="ARBA" id="ARBA00012438"/>
    </source>
</evidence>
<organism evidence="12 13">
    <name type="scientific">Methanoregula boonei (strain DSM 21154 / JCM 14090 / 6A8)</name>
    <dbReference type="NCBI Taxonomy" id="456442"/>
    <lineage>
        <taxon>Archaea</taxon>
        <taxon>Methanobacteriati</taxon>
        <taxon>Methanobacteriota</taxon>
        <taxon>Stenosarchaea group</taxon>
        <taxon>Methanomicrobia</taxon>
        <taxon>Methanomicrobiales</taxon>
        <taxon>Methanoregulaceae</taxon>
        <taxon>Methanoregula</taxon>
    </lineage>
</organism>
<dbReference type="Gene3D" id="3.30.450.20">
    <property type="entry name" value="PAS domain"/>
    <property type="match status" value="6"/>
</dbReference>